<gene>
    <name evidence="3" type="ORF">HK103_006646</name>
</gene>
<keyword evidence="4" id="KW-1185">Reference proteome</keyword>
<accession>A0AAD5UDB8</accession>
<dbReference type="EMBL" id="JADGKB010000072">
    <property type="protein sequence ID" value="KAJ3255103.1"/>
    <property type="molecule type" value="Genomic_DNA"/>
</dbReference>
<keyword evidence="2" id="KW-0812">Transmembrane</keyword>
<feature type="coiled-coil region" evidence="1">
    <location>
        <begin position="189"/>
        <end position="230"/>
    </location>
</feature>
<evidence type="ECO:0000256" key="2">
    <source>
        <dbReference type="SAM" id="Phobius"/>
    </source>
</evidence>
<feature type="coiled-coil region" evidence="1">
    <location>
        <begin position="308"/>
        <end position="370"/>
    </location>
</feature>
<evidence type="ECO:0000256" key="1">
    <source>
        <dbReference type="SAM" id="Coils"/>
    </source>
</evidence>
<reference evidence="3" key="1">
    <citation type="submission" date="2020-05" db="EMBL/GenBank/DDBJ databases">
        <title>Phylogenomic resolution of chytrid fungi.</title>
        <authorList>
            <person name="Stajich J.E."/>
            <person name="Amses K."/>
            <person name="Simmons R."/>
            <person name="Seto K."/>
            <person name="Myers J."/>
            <person name="Bonds A."/>
            <person name="Quandt C.A."/>
            <person name="Barry K."/>
            <person name="Liu P."/>
            <person name="Grigoriev I."/>
            <person name="Longcore J.E."/>
            <person name="James T.Y."/>
        </authorList>
    </citation>
    <scope>NUCLEOTIDE SEQUENCE</scope>
    <source>
        <strain evidence="3">PLAUS21</strain>
    </source>
</reference>
<keyword evidence="2" id="KW-1133">Transmembrane helix</keyword>
<name>A0AAD5UDB8_9FUNG</name>
<dbReference type="AlphaFoldDB" id="A0AAD5UDB8"/>
<dbReference type="Proteomes" id="UP001210925">
    <property type="component" value="Unassembled WGS sequence"/>
</dbReference>
<evidence type="ECO:0000313" key="3">
    <source>
        <dbReference type="EMBL" id="KAJ3255103.1"/>
    </source>
</evidence>
<evidence type="ECO:0000313" key="4">
    <source>
        <dbReference type="Proteomes" id="UP001210925"/>
    </source>
</evidence>
<sequence length="451" mass="53166">MFKLIVTLVIAIMTLFGISVPHHLISYFVVDHERRMKEKVDWINLDGMIEKIILEAVLITYLLFAVILGYDVDDHGLSKWNSGYNILKINKLYYIYYNADSYLKWKSIQSKDDMLQKQLTRYKLQEKESIKKIKVVCDQLLSTENDKRTLEKELIESKVREEEHLEVTKQLQNQMVVLLHDFDSLQCELKDIKQKEDGYVKDIRKLRDELKATNNEKNVLEDESESFKIREDGYLHEISVLQDELRLRINEKDALENSLICSKKREEENFIQANHLQQKIGAILLNSELLQSELKKSQTKEELQCETIRKYEEQVSLLNDEKVGLEEKLVSYAERLNHSQSANNDLVIENNKQAENYKVLEKQHKKLLSELEVLKFFKKETTAELADLKKYIFINSTDDWMYNYNQKIIASPNPSVVDAFEVSEKGRIDHTDEHTKEDDTMRLLYLLSNKM</sequence>
<protein>
    <submittedName>
        <fullName evidence="3">Uncharacterized protein</fullName>
    </submittedName>
</protein>
<organism evidence="3 4">
    <name type="scientific">Boothiomyces macroporosus</name>
    <dbReference type="NCBI Taxonomy" id="261099"/>
    <lineage>
        <taxon>Eukaryota</taxon>
        <taxon>Fungi</taxon>
        <taxon>Fungi incertae sedis</taxon>
        <taxon>Chytridiomycota</taxon>
        <taxon>Chytridiomycota incertae sedis</taxon>
        <taxon>Chytridiomycetes</taxon>
        <taxon>Rhizophydiales</taxon>
        <taxon>Terramycetaceae</taxon>
        <taxon>Boothiomyces</taxon>
    </lineage>
</organism>
<keyword evidence="2" id="KW-0472">Membrane</keyword>
<comment type="caution">
    <text evidence="3">The sequence shown here is derived from an EMBL/GenBank/DDBJ whole genome shotgun (WGS) entry which is preliminary data.</text>
</comment>
<feature type="transmembrane region" description="Helical" evidence="2">
    <location>
        <begin position="51"/>
        <end position="70"/>
    </location>
</feature>
<proteinExistence type="predicted"/>
<feature type="transmembrane region" description="Helical" evidence="2">
    <location>
        <begin position="6"/>
        <end position="30"/>
    </location>
</feature>
<keyword evidence="1" id="KW-0175">Coiled coil</keyword>